<keyword evidence="1" id="KW-1133">Transmembrane helix</keyword>
<evidence type="ECO:0000313" key="3">
    <source>
        <dbReference type="Proteomes" id="UP001330184"/>
    </source>
</evidence>
<dbReference type="AlphaFoldDB" id="A0AA48KPM7"/>
<accession>A0AA48KPM7</accession>
<keyword evidence="1" id="KW-0812">Transmembrane</keyword>
<keyword evidence="1" id="KW-0472">Membrane</keyword>
<evidence type="ECO:0000256" key="1">
    <source>
        <dbReference type="SAM" id="Phobius"/>
    </source>
</evidence>
<evidence type="ECO:0000313" key="2">
    <source>
        <dbReference type="EMBL" id="BDW93380.1"/>
    </source>
</evidence>
<organism evidence="2 3">
    <name type="scientific">Flagellimonas marinaquae</name>
    <dbReference type="NCBI Taxonomy" id="254955"/>
    <lineage>
        <taxon>Bacteria</taxon>
        <taxon>Pseudomonadati</taxon>
        <taxon>Bacteroidota</taxon>
        <taxon>Flavobacteriia</taxon>
        <taxon>Flavobacteriales</taxon>
        <taxon>Flavobacteriaceae</taxon>
        <taxon>Flagellimonas</taxon>
    </lineage>
</organism>
<protein>
    <submittedName>
        <fullName evidence="2">Uncharacterized protein</fullName>
    </submittedName>
</protein>
<gene>
    <name evidence="2" type="ORF">MACH07_22120</name>
</gene>
<dbReference type="Proteomes" id="UP001330184">
    <property type="component" value="Chromosome"/>
</dbReference>
<feature type="transmembrane region" description="Helical" evidence="1">
    <location>
        <begin position="12"/>
        <end position="32"/>
    </location>
</feature>
<name>A0AA48KPM7_9FLAO</name>
<dbReference type="EMBL" id="AP027268">
    <property type="protein sequence ID" value="BDW93380.1"/>
    <property type="molecule type" value="Genomic_DNA"/>
</dbReference>
<keyword evidence="3" id="KW-1185">Reference proteome</keyword>
<dbReference type="RefSeq" id="WP_338193811.1">
    <property type="nucleotide sequence ID" value="NZ_AP027268.1"/>
</dbReference>
<proteinExistence type="predicted"/>
<sequence length="423" mass="47103">MMIFSKIKAGALQFVLFIGTIIVLLLFAFILINQSHSLFDKQTDIMVDLIQASDVALMESFSWTFQEGSGMDMELKHSSGIQFNVAKDYWGLLEKRSSVSKKRKLQFGKSAFVGYRNPDLSALYIRDDNRPMVIVGDAKISGNVYLPERGIKTGNIRGYGYARPRLVYGNIYQSNAQLPELCSKVDQQLKMITSSAYRPKGNNVILKQGMLIKNSFKKETIVVHGSGYLDLDRVTLIGNVVVWAIDKIHVRATAELRDVILVAPKIEIEQGTRGSFQAIASDRIEVGKGCDLEYPTILAVHERNSSDQVVNALREPVIHIESGSSISGAVIYSNKEKSKGVPRYIGIDREVMVMGEVYCDQALELKGNIYGSVTTGSFISFENGNTYLNHLFNGTINAELLPDEYCGLVYDCESTNGIAKWLY</sequence>
<reference evidence="2 3" key="1">
    <citation type="submission" date="2023-01" db="EMBL/GenBank/DDBJ databases">
        <title>Complete genome sequence of Muricauda aquimarina strain IFOP_LL357.</title>
        <authorList>
            <person name="Gajardo G."/>
            <person name="Ueki S."/>
            <person name="Maruyama F."/>
        </authorList>
    </citation>
    <scope>NUCLEOTIDE SEQUENCE [LARGE SCALE GENOMIC DNA]</scope>
    <source>
        <strain evidence="2 3">IFOP_LL357</strain>
    </source>
</reference>